<dbReference type="AlphaFoldDB" id="Q169T7"/>
<feature type="chain" id="PRO_5004184158" description="Lipoprotein" evidence="1">
    <location>
        <begin position="40"/>
        <end position="132"/>
    </location>
</feature>
<dbReference type="KEGG" id="rde:RD1_1629"/>
<evidence type="ECO:0000313" key="3">
    <source>
        <dbReference type="Proteomes" id="UP000007029"/>
    </source>
</evidence>
<dbReference type="EMBL" id="CP000362">
    <property type="protein sequence ID" value="ABG31256.1"/>
    <property type="molecule type" value="Genomic_DNA"/>
</dbReference>
<gene>
    <name evidence="2" type="ordered locus">RD1_1629</name>
</gene>
<keyword evidence="1" id="KW-0732">Signal</keyword>
<sequence>MIPKRSRPKNGRSEMIRNLSRLAKGTGLLGAAVALSACAAVQETTDQAGRNAAKTIMPEAIAVYFPQVPKALFTPFTDCVVDNANASEVQALAGDAIVGVDAGTADTIRAVLSRSATQDCLRAAAPAAGLTL</sequence>
<protein>
    <recommendedName>
        <fullName evidence="4">Lipoprotein</fullName>
    </recommendedName>
</protein>
<dbReference type="Proteomes" id="UP000007029">
    <property type="component" value="Chromosome"/>
</dbReference>
<reference evidence="2 3" key="1">
    <citation type="journal article" date="2007" name="J. Bacteriol.">
        <title>The complete genome sequence of Roseobacter denitrificans reveals a mixotrophic rather than photosynthetic metabolism.</title>
        <authorList>
            <person name="Swingley W.D."/>
            <person name="Sadekar S."/>
            <person name="Mastrian S.D."/>
            <person name="Matthies H.J."/>
            <person name="Hao J."/>
            <person name="Ramos H."/>
            <person name="Acharya C.R."/>
            <person name="Conrad A.L."/>
            <person name="Taylor H.L."/>
            <person name="Dejesa L.C."/>
            <person name="Shah M.K."/>
            <person name="O'huallachain M.E."/>
            <person name="Lince M.T."/>
            <person name="Blankenship R.E."/>
            <person name="Beatty J.T."/>
            <person name="Touchman J.W."/>
        </authorList>
    </citation>
    <scope>NUCLEOTIDE SEQUENCE [LARGE SCALE GENOMIC DNA]</scope>
    <source>
        <strain evidence="3">ATCC 33942 / OCh 114</strain>
    </source>
</reference>
<evidence type="ECO:0008006" key="4">
    <source>
        <dbReference type="Google" id="ProtNLM"/>
    </source>
</evidence>
<name>Q169T7_ROSDO</name>
<keyword evidence="3" id="KW-1185">Reference proteome</keyword>
<feature type="signal peptide" evidence="1">
    <location>
        <begin position="1"/>
        <end position="39"/>
    </location>
</feature>
<dbReference type="STRING" id="375451.RD1_1629"/>
<dbReference type="HOGENOM" id="CLU_157980_0_0_5"/>
<evidence type="ECO:0000256" key="1">
    <source>
        <dbReference type="SAM" id="SignalP"/>
    </source>
</evidence>
<dbReference type="eggNOG" id="ENOG5032SYC">
    <property type="taxonomic scope" value="Bacteria"/>
</dbReference>
<organism evidence="2 3">
    <name type="scientific">Roseobacter denitrificans (strain ATCC 33942 / OCh 114)</name>
    <name type="common">Erythrobacter sp. (strain OCh 114)</name>
    <name type="synonym">Roseobacter denitrificans</name>
    <dbReference type="NCBI Taxonomy" id="375451"/>
    <lineage>
        <taxon>Bacteria</taxon>
        <taxon>Pseudomonadati</taxon>
        <taxon>Pseudomonadota</taxon>
        <taxon>Alphaproteobacteria</taxon>
        <taxon>Rhodobacterales</taxon>
        <taxon>Roseobacteraceae</taxon>
        <taxon>Roseobacter</taxon>
    </lineage>
</organism>
<accession>Q169T7</accession>
<evidence type="ECO:0000313" key="2">
    <source>
        <dbReference type="EMBL" id="ABG31256.1"/>
    </source>
</evidence>
<proteinExistence type="predicted"/>